<dbReference type="PANTHER" id="PTHR35526:SF3">
    <property type="entry name" value="ANTI-SIGMA-F FACTOR RSBW"/>
    <property type="match status" value="1"/>
</dbReference>
<dbReference type="CDD" id="cd16936">
    <property type="entry name" value="HATPase_RsbW-like"/>
    <property type="match status" value="1"/>
</dbReference>
<sequence>MADHRFALELVLGPAELSSVRHIARAQLDHWGWGAADDALTIVNELLTNVVDHVPGRWCSLRMRCEEATLHIQVADAWPRLPVRRPADSHSTAGRGLALIDELTGQRWRVVPGPHGGKEIHCLLGARCEDCSEVNASRRPIRNSAL</sequence>
<dbReference type="GO" id="GO:0005524">
    <property type="term" value="F:ATP binding"/>
    <property type="evidence" value="ECO:0007669"/>
    <property type="project" value="UniProtKB-KW"/>
</dbReference>
<keyword evidence="1" id="KW-0808">Transferase</keyword>
<keyword evidence="1" id="KW-0418">Kinase</keyword>
<name>A0ABV3JUY7_STRON</name>
<dbReference type="InterPro" id="IPR050267">
    <property type="entry name" value="Anti-sigma-factor_SerPK"/>
</dbReference>
<evidence type="ECO:0000313" key="3">
    <source>
        <dbReference type="EMBL" id="MEV5506698.1"/>
    </source>
</evidence>
<comment type="caution">
    <text evidence="3">The sequence shown here is derived from an EMBL/GenBank/DDBJ whole genome shotgun (WGS) entry which is preliminary data.</text>
</comment>
<dbReference type="Pfam" id="PF13581">
    <property type="entry name" value="HATPase_c_2"/>
    <property type="match status" value="1"/>
</dbReference>
<organism evidence="3 4">
    <name type="scientific">Streptomyces orinoci</name>
    <name type="common">Streptoverticillium orinoci</name>
    <dbReference type="NCBI Taxonomy" id="67339"/>
    <lineage>
        <taxon>Bacteria</taxon>
        <taxon>Bacillati</taxon>
        <taxon>Actinomycetota</taxon>
        <taxon>Actinomycetes</taxon>
        <taxon>Kitasatosporales</taxon>
        <taxon>Streptomycetaceae</taxon>
        <taxon>Streptomyces</taxon>
    </lineage>
</organism>
<dbReference type="InterPro" id="IPR036890">
    <property type="entry name" value="HATPase_C_sf"/>
</dbReference>
<dbReference type="InterPro" id="IPR003594">
    <property type="entry name" value="HATPase_dom"/>
</dbReference>
<keyword evidence="4" id="KW-1185">Reference proteome</keyword>
<keyword evidence="3" id="KW-0547">Nucleotide-binding</keyword>
<reference evidence="3 4" key="1">
    <citation type="submission" date="2024-06" db="EMBL/GenBank/DDBJ databases">
        <title>The Natural Products Discovery Center: Release of the First 8490 Sequenced Strains for Exploring Actinobacteria Biosynthetic Diversity.</title>
        <authorList>
            <person name="Kalkreuter E."/>
            <person name="Kautsar S.A."/>
            <person name="Yang D."/>
            <person name="Bader C.D."/>
            <person name="Teijaro C.N."/>
            <person name="Fluegel L."/>
            <person name="Davis C.M."/>
            <person name="Simpson J.R."/>
            <person name="Lauterbach L."/>
            <person name="Steele A.D."/>
            <person name="Gui C."/>
            <person name="Meng S."/>
            <person name="Li G."/>
            <person name="Viehrig K."/>
            <person name="Ye F."/>
            <person name="Su P."/>
            <person name="Kiefer A.F."/>
            <person name="Nichols A."/>
            <person name="Cepeda A.J."/>
            <person name="Yan W."/>
            <person name="Fan B."/>
            <person name="Jiang Y."/>
            <person name="Adhikari A."/>
            <person name="Zheng C.-J."/>
            <person name="Schuster L."/>
            <person name="Cowan T.M."/>
            <person name="Smanski M.J."/>
            <person name="Chevrette M.G."/>
            <person name="De Carvalho L.P.S."/>
            <person name="Shen B."/>
        </authorList>
    </citation>
    <scope>NUCLEOTIDE SEQUENCE [LARGE SCALE GENOMIC DNA]</scope>
    <source>
        <strain evidence="3 4">NPDC052347</strain>
    </source>
</reference>
<accession>A0ABV3JUY7</accession>
<proteinExistence type="predicted"/>
<dbReference type="Proteomes" id="UP001552594">
    <property type="component" value="Unassembled WGS sequence"/>
</dbReference>
<feature type="domain" description="Histidine kinase/HSP90-like ATPase" evidence="2">
    <location>
        <begin position="14"/>
        <end position="104"/>
    </location>
</feature>
<dbReference type="PANTHER" id="PTHR35526">
    <property type="entry name" value="ANTI-SIGMA-F FACTOR RSBW-RELATED"/>
    <property type="match status" value="1"/>
</dbReference>
<evidence type="ECO:0000259" key="2">
    <source>
        <dbReference type="Pfam" id="PF13581"/>
    </source>
</evidence>
<gene>
    <name evidence="3" type="ORF">AB0L16_09495</name>
</gene>
<dbReference type="RefSeq" id="WP_109280651.1">
    <property type="nucleotide sequence ID" value="NZ_JBFAUK010000005.1"/>
</dbReference>
<keyword evidence="1" id="KW-0723">Serine/threonine-protein kinase</keyword>
<dbReference type="Gene3D" id="3.30.565.10">
    <property type="entry name" value="Histidine kinase-like ATPase, C-terminal domain"/>
    <property type="match status" value="1"/>
</dbReference>
<protein>
    <submittedName>
        <fullName evidence="3">ATP-binding protein</fullName>
    </submittedName>
</protein>
<dbReference type="EMBL" id="JBFAUK010000005">
    <property type="protein sequence ID" value="MEV5506698.1"/>
    <property type="molecule type" value="Genomic_DNA"/>
</dbReference>
<evidence type="ECO:0000256" key="1">
    <source>
        <dbReference type="ARBA" id="ARBA00022527"/>
    </source>
</evidence>
<evidence type="ECO:0000313" key="4">
    <source>
        <dbReference type="Proteomes" id="UP001552594"/>
    </source>
</evidence>
<keyword evidence="3" id="KW-0067">ATP-binding</keyword>
<dbReference type="SUPFAM" id="SSF55874">
    <property type="entry name" value="ATPase domain of HSP90 chaperone/DNA topoisomerase II/histidine kinase"/>
    <property type="match status" value="1"/>
</dbReference>